<sequence length="409" mass="44898">MALLDKFSDDDLSYVATHRKASLFTRDVENSRDVLTERIGGKRLLILGGAGSIGASTLRELLKFRPHAVHVVDIGENPLAELTRDLRSQADIVLPPDLRFLPIDFGGPAMQRHLRDEPAYDHILHFAAHKHVRSEKDVPSLLQMLDTNVLKLDRFLRWLPLYGHEGAEIFAVSTDKAANPSSFMGASKRLMEHVLFDAGTQGATRRSTRFANVAFSNGSLPQAFLFRLARRQPLAAPDGSRRFFVSLRESGEICLLAACAAPAGHIAFPNLDPATNLRPLLEIAEGVLAHYGLKPAYYEDEAAAIRGVEADLARGHYPLIVTPLDTGGEKPYEEFVGAGESAAGIGLAELSGIPYAAYPVDLPAVIEELAALRDDVARDVTKRDVQQQLLRVVPGFRHAESERHLDQRA</sequence>
<dbReference type="SUPFAM" id="SSF51735">
    <property type="entry name" value="NAD(P)-binding Rossmann-fold domains"/>
    <property type="match status" value="1"/>
</dbReference>
<dbReference type="EMBL" id="JALKCG010000001">
    <property type="protein sequence ID" value="MCK0207778.1"/>
    <property type="molecule type" value="Genomic_DNA"/>
</dbReference>
<accession>A0ABT0DKG5</accession>
<protein>
    <submittedName>
        <fullName evidence="3">Polysaccharide biosynthesis protein</fullName>
    </submittedName>
</protein>
<dbReference type="Gene3D" id="3.40.50.720">
    <property type="entry name" value="NAD(P)-binding Rossmann-like Domain"/>
    <property type="match status" value="1"/>
</dbReference>
<feature type="domain" description="Polysaccharide biosynthesis protein CapD-like" evidence="2">
    <location>
        <begin position="45"/>
        <end position="296"/>
    </location>
</feature>
<name>A0ABT0DKG5_9HYPH</name>
<gene>
    <name evidence="3" type="ORF">MWN33_06980</name>
</gene>
<dbReference type="Proteomes" id="UP001202867">
    <property type="component" value="Unassembled WGS sequence"/>
</dbReference>
<dbReference type="InterPro" id="IPR003869">
    <property type="entry name" value="Polysac_CapD-like"/>
</dbReference>
<comment type="similarity">
    <text evidence="1">Belongs to the polysaccharide synthase family.</text>
</comment>
<evidence type="ECO:0000259" key="2">
    <source>
        <dbReference type="Pfam" id="PF02719"/>
    </source>
</evidence>
<evidence type="ECO:0000313" key="4">
    <source>
        <dbReference type="Proteomes" id="UP001202867"/>
    </source>
</evidence>
<dbReference type="InterPro" id="IPR051203">
    <property type="entry name" value="Polysaccharide_Synthase-Rel"/>
</dbReference>
<evidence type="ECO:0000313" key="3">
    <source>
        <dbReference type="EMBL" id="MCK0207778.1"/>
    </source>
</evidence>
<dbReference type="PANTHER" id="PTHR43318">
    <property type="entry name" value="UDP-N-ACETYLGLUCOSAMINE 4,6-DEHYDRATASE"/>
    <property type="match status" value="1"/>
</dbReference>
<reference evidence="4" key="2">
    <citation type="submission" date="2023-07" db="EMBL/GenBank/DDBJ databases">
        <title>Ancylobacter moscoviensis sp. nov., facultatively methylotrophic bacteria from activated sludge and the reclassification of Starkeya novella (Starkey 1934) Kelly et al. 2000 as Ancylobacter novellus comb. nov., Starkeya koreensis Im et al. 2006 as Ancylobacter koreensis comb.nov., Angulomicrobium tetraedrale Vasil'eva et al. 1986 as Ancylobacter tetraedralis comb. nov., Angulomicrobium amanitiforme Fritz et al. 2004 as Ancylobacter amanitiformis comb. nov. and Methylorhabdus multivorans Doronina et al. 1996 as Ancylobacter multivorans comb. nov. and emended description of the genus Ancylobacter.</title>
        <authorList>
            <person name="Doronina N."/>
            <person name="Chemodurova A."/>
            <person name="Grouzdev D."/>
            <person name="Koziaeva V."/>
            <person name="Shi W."/>
            <person name="Wu L."/>
            <person name="Kaparullina E."/>
        </authorList>
    </citation>
    <scope>NUCLEOTIDE SEQUENCE [LARGE SCALE GENOMIC DNA]</scope>
    <source>
        <strain evidence="4">Jip08</strain>
    </source>
</reference>
<reference evidence="3 4" key="1">
    <citation type="submission" date="2022-04" db="EMBL/GenBank/DDBJ databases">
        <authorList>
            <person name="Grouzdev D.S."/>
            <person name="Pantiukh K.S."/>
            <person name="Krutkina M.S."/>
        </authorList>
    </citation>
    <scope>NUCLEOTIDE SEQUENCE [LARGE SCALE GENOMIC DNA]</scope>
    <source>
        <strain evidence="3 4">Jip08</strain>
    </source>
</reference>
<organism evidence="3 4">
    <name type="scientific">Ancylobacter koreensis</name>
    <dbReference type="NCBI Taxonomy" id="266121"/>
    <lineage>
        <taxon>Bacteria</taxon>
        <taxon>Pseudomonadati</taxon>
        <taxon>Pseudomonadota</taxon>
        <taxon>Alphaproteobacteria</taxon>
        <taxon>Hyphomicrobiales</taxon>
        <taxon>Xanthobacteraceae</taxon>
        <taxon>Ancylobacter</taxon>
    </lineage>
</organism>
<dbReference type="Pfam" id="PF02719">
    <property type="entry name" value="Polysacc_synt_2"/>
    <property type="match status" value="1"/>
</dbReference>
<dbReference type="RefSeq" id="WP_247199705.1">
    <property type="nucleotide sequence ID" value="NZ_JALKCG010000001.1"/>
</dbReference>
<comment type="caution">
    <text evidence="3">The sequence shown here is derived from an EMBL/GenBank/DDBJ whole genome shotgun (WGS) entry which is preliminary data.</text>
</comment>
<keyword evidence="4" id="KW-1185">Reference proteome</keyword>
<dbReference type="Gene3D" id="3.90.25.40">
    <property type="match status" value="1"/>
</dbReference>
<evidence type="ECO:0000256" key="1">
    <source>
        <dbReference type="ARBA" id="ARBA00007430"/>
    </source>
</evidence>
<dbReference type="InterPro" id="IPR036291">
    <property type="entry name" value="NAD(P)-bd_dom_sf"/>
</dbReference>
<dbReference type="PANTHER" id="PTHR43318:SF1">
    <property type="entry name" value="POLYSACCHARIDE BIOSYNTHESIS PROTEIN EPSC-RELATED"/>
    <property type="match status" value="1"/>
</dbReference>
<proteinExistence type="inferred from homology"/>